<gene>
    <name evidence="1" type="ordered locus">SBI_05696</name>
</gene>
<dbReference type="HOGENOM" id="CLU_2620399_0_0_11"/>
<dbReference type="EMBL" id="CP002047">
    <property type="protein sequence ID" value="ADI08816.1"/>
    <property type="molecule type" value="Genomic_DNA"/>
</dbReference>
<evidence type="ECO:0000313" key="2">
    <source>
        <dbReference type="Proteomes" id="UP000000377"/>
    </source>
</evidence>
<name>D7CCT5_STRBB</name>
<dbReference type="AlphaFoldDB" id="D7CCT5"/>
<keyword evidence="2" id="KW-1185">Reference proteome</keyword>
<sequence>MSVGELVRAELARHEWAALRCGCGESAEHVPLMFEAILTAGTPQDMIEYTLDNHLEIGPWDGRVWARSAGPGPARATG</sequence>
<evidence type="ECO:0000313" key="1">
    <source>
        <dbReference type="EMBL" id="ADI08816.1"/>
    </source>
</evidence>
<dbReference type="PATRIC" id="fig|749414.3.peg.5882"/>
<dbReference type="Proteomes" id="UP000000377">
    <property type="component" value="Chromosome"/>
</dbReference>
<accession>D7CCT5</accession>
<protein>
    <submittedName>
        <fullName evidence="1">Uncharacterized protein</fullName>
    </submittedName>
</protein>
<proteinExistence type="predicted"/>
<reference evidence="1 2" key="1">
    <citation type="journal article" date="2010" name="J. Bacteriol.">
        <title>Genome sequence of the milbemycin-producing bacterium Streptomyces bingchenggensis.</title>
        <authorList>
            <person name="Wang X.J."/>
            <person name="Yan Y.J."/>
            <person name="Zhang B."/>
            <person name="An J."/>
            <person name="Wang J.J."/>
            <person name="Tian J."/>
            <person name="Jiang L."/>
            <person name="Chen Y.H."/>
            <person name="Huang S.X."/>
            <person name="Yin M."/>
            <person name="Zhang J."/>
            <person name="Gao A.L."/>
            <person name="Liu C.X."/>
            <person name="Zhu Z.X."/>
            <person name="Xiang W.S."/>
        </authorList>
    </citation>
    <scope>NUCLEOTIDE SEQUENCE [LARGE SCALE GENOMIC DNA]</scope>
    <source>
        <strain evidence="1 2">BCW-1</strain>
    </source>
</reference>
<dbReference type="KEGG" id="sbh:SBI_05696"/>
<dbReference type="STRING" id="749414.SBI_05696"/>
<organism evidence="1 2">
    <name type="scientific">Streptomyces bingchenggensis (strain BCW-1)</name>
    <dbReference type="NCBI Taxonomy" id="749414"/>
    <lineage>
        <taxon>Bacteria</taxon>
        <taxon>Bacillati</taxon>
        <taxon>Actinomycetota</taxon>
        <taxon>Actinomycetes</taxon>
        <taxon>Kitasatosporales</taxon>
        <taxon>Streptomycetaceae</taxon>
        <taxon>Streptomyces</taxon>
    </lineage>
</organism>